<dbReference type="EMBL" id="CP013213">
    <property type="protein sequence ID" value="AMC93922.1"/>
    <property type="molecule type" value="Genomic_DNA"/>
</dbReference>
<proteinExistence type="predicted"/>
<feature type="domain" description="CNA-B" evidence="3">
    <location>
        <begin position="1126"/>
        <end position="1210"/>
    </location>
</feature>
<protein>
    <recommendedName>
        <fullName evidence="8">Gram-positive cocci surface proteins LPxTG domain-containing protein</fullName>
    </recommendedName>
</protein>
<dbReference type="InterPro" id="IPR041033">
    <property type="entry name" value="SpaA_PFL_dom_1"/>
</dbReference>
<keyword evidence="2" id="KW-0732">Signal</keyword>
<dbReference type="InterPro" id="IPR041171">
    <property type="entry name" value="SDR_Ig"/>
</dbReference>
<feature type="compositionally biased region" description="Polar residues" evidence="1">
    <location>
        <begin position="1261"/>
        <end position="1270"/>
    </location>
</feature>
<dbReference type="Pfam" id="PF17961">
    <property type="entry name" value="Big_8"/>
    <property type="match status" value="1"/>
</dbReference>
<feature type="domain" description="SpaA-like prealbumin fold" evidence="4">
    <location>
        <begin position="532"/>
        <end position="600"/>
    </location>
</feature>
<gene>
    <name evidence="6" type="ORF">AOC36_07965</name>
</gene>
<feature type="region of interest" description="Disordered" evidence="1">
    <location>
        <begin position="1218"/>
        <end position="1270"/>
    </location>
</feature>
<name>A0A0X8H0Q6_9FIRM</name>
<sequence>MLKKSILILTCIFTLIVGNLVIQADTNNDTQTGNNVTEDFQIDSMNITIAGKTVYDESGKTGPSEIDYTGTSQTLSINLAWSVIDQNKDTFHQGDYIEFDLLIAVGNDTTTFTNLSHERTLTFDNSVIGKATLIVTPIDDTHTKLSYRIVFTEGIENKVDISGTLYGSANFSGNKVGEHSEFYYNDELIAKVNVTQPSTAETSISVIKPSQVVKMGKTLNSYSQNQNTITWKITINNYLSNQFTDFEDNYENSKYDDLIIEEILDSNLSFTTSANAKIINLETPIYLYSDDFNGTTAIRYPYSKQTRLYDLLTNLSSSEKSNDTVLEAVKNTPRSYAIVLEADPENPSRTRERLVMNLGAIGSTGLRYTDVNYSYYKEIVDQMIQSYDYVNEIIETAHQEGKQNSDIIVGKYNDSYTLETWENMSEVYRKSIDYYAQTDGEGKYIGPYLYDLQLTVTTGIKYQDLETINEPYVTNRVNIETGCEKFTYEKKQDNFWNDSIKLTATKGDVVVYKSDSLYENTYTEGVESYEGLISNTVFEVYRTSDNVQMNFNKDGNKYVYSNSGSFKQVETGGNGTLILSGLPTGNYYLLEVTQSDGYYRVEGSKAITPFTTSSKIINHIMVENTPRTVSLIKVDADDETVTLPNAEFELFMCTGEPCDANSVQITNFKKVVIRDEEIYQVDPEGTDPLITNEKGMLTISKLEAQTYYLKEKRAPFGYLTSNNLRYFTLGETSDDDEILFLGTFENSQSKMTIAGHKVWVDNNNSEGLRPDSIQLILRANGEIVEGVEPIWFNTDTNTWAYMYSDLPFVEGGKAINYTVEEVPVEGYTTTQDGFYFTNTHEPSYITIEGTKTWVDNHNSEGFRPDSIELVLKANGDETDYQPTWTSKEGDVWTYEYTNLPQYANGQEIKYTVTEKWVSGYDFTQEDFNLINTRIPTYLSISGTKTWIDNHNSEGARPDSIEIILKANGEETDYQPTWTSKDGDVWTYEYTNLPFYAKGQAIDYTVEEVAVDGYTTTKDGYDFTNTREPSYMTIEGTKTWVDDHNVEGFRPDSIKLILIANGVETNYQPTWTSKDGDVWTYEYTNLPFYAKGQAIDYTVEEVGVEGYESIQDGYNFRNVRRQSFTSITGTKTWVDNSDKQGLRPDSITLKLFANDVEVMDINPVWIINGDVWTFIYSGLPQYMNGSEIVYTIEEISVEFYELIQDGYDLINVLVETNQPEEQLPQDPEEKPQKPSLPNTGKPLPQDPNDTDSIQGGVKPDDTNNQENRLPNTGIETHSFNLLIISMGLLCIVLERRLSKKD</sequence>
<evidence type="ECO:0000256" key="1">
    <source>
        <dbReference type="SAM" id="MobiDB-lite"/>
    </source>
</evidence>
<feature type="domain" description="SDR-like Ig" evidence="5">
    <location>
        <begin position="71"/>
        <end position="178"/>
    </location>
</feature>
<feature type="domain" description="CNA-B" evidence="3">
    <location>
        <begin position="847"/>
        <end position="932"/>
    </location>
</feature>
<dbReference type="KEGG" id="erl:AOC36_07965"/>
<reference evidence="6 7" key="1">
    <citation type="submission" date="2015-10" db="EMBL/GenBank/DDBJ databases">
        <title>Erysipelothrix larvae sp. LV19 isolated from the larval gut of the rhinoceros beetle, Trypoxylus dichotomus.</title>
        <authorList>
            <person name="Lim S."/>
            <person name="Kim B.-C."/>
        </authorList>
    </citation>
    <scope>NUCLEOTIDE SEQUENCE [LARGE SCALE GENOMIC DNA]</scope>
    <source>
        <strain evidence="6 7">LV19</strain>
    </source>
</reference>
<evidence type="ECO:0000259" key="3">
    <source>
        <dbReference type="Pfam" id="PF05738"/>
    </source>
</evidence>
<dbReference type="CDD" id="cd00222">
    <property type="entry name" value="CollagenBindB"/>
    <property type="match status" value="5"/>
</dbReference>
<dbReference type="Gene3D" id="2.60.40.10">
    <property type="entry name" value="Immunoglobulins"/>
    <property type="match status" value="2"/>
</dbReference>
<dbReference type="InterPro" id="IPR008454">
    <property type="entry name" value="Collagen-bd_Cna-like_B-typ_dom"/>
</dbReference>
<dbReference type="STRING" id="1514105.AOC36_07965"/>
<dbReference type="Proteomes" id="UP000063781">
    <property type="component" value="Chromosome"/>
</dbReference>
<dbReference type="OrthoDB" id="1642857at2"/>
<organism evidence="6 7">
    <name type="scientific">Erysipelothrix larvae</name>
    <dbReference type="NCBI Taxonomy" id="1514105"/>
    <lineage>
        <taxon>Bacteria</taxon>
        <taxon>Bacillati</taxon>
        <taxon>Bacillota</taxon>
        <taxon>Erysipelotrichia</taxon>
        <taxon>Erysipelotrichales</taxon>
        <taxon>Erysipelotrichaceae</taxon>
        <taxon>Erysipelothrix</taxon>
    </lineage>
</organism>
<accession>A0A0X8H0Q6</accession>
<dbReference type="RefSeq" id="WP_067633157.1">
    <property type="nucleotide sequence ID" value="NZ_CP013213.1"/>
</dbReference>
<feature type="domain" description="CNA-B" evidence="3">
    <location>
        <begin position="1033"/>
        <end position="1117"/>
    </location>
</feature>
<dbReference type="InterPro" id="IPR013783">
    <property type="entry name" value="Ig-like_fold"/>
</dbReference>
<dbReference type="SUPFAM" id="SSF49478">
    <property type="entry name" value="Cna protein B-type domain"/>
    <property type="match status" value="5"/>
</dbReference>
<evidence type="ECO:0000256" key="2">
    <source>
        <dbReference type="SAM" id="SignalP"/>
    </source>
</evidence>
<keyword evidence="7" id="KW-1185">Reference proteome</keyword>
<evidence type="ECO:0000259" key="5">
    <source>
        <dbReference type="Pfam" id="PF17961"/>
    </source>
</evidence>
<feature type="signal peptide" evidence="2">
    <location>
        <begin position="1"/>
        <end position="24"/>
    </location>
</feature>
<dbReference type="Pfam" id="PF05738">
    <property type="entry name" value="Cna_B"/>
    <property type="match status" value="5"/>
</dbReference>
<feature type="chain" id="PRO_5007066718" description="Gram-positive cocci surface proteins LPxTG domain-containing protein" evidence="2">
    <location>
        <begin position="25"/>
        <end position="1300"/>
    </location>
</feature>
<dbReference type="Pfam" id="PF17802">
    <property type="entry name" value="SpaA"/>
    <property type="match status" value="2"/>
</dbReference>
<feature type="domain" description="CNA-B" evidence="3">
    <location>
        <begin position="753"/>
        <end position="839"/>
    </location>
</feature>
<evidence type="ECO:0000313" key="6">
    <source>
        <dbReference type="EMBL" id="AMC93922.1"/>
    </source>
</evidence>
<feature type="domain" description="CNA-B" evidence="3">
    <location>
        <begin position="940"/>
        <end position="1025"/>
    </location>
</feature>
<evidence type="ECO:0000313" key="7">
    <source>
        <dbReference type="Proteomes" id="UP000063781"/>
    </source>
</evidence>
<evidence type="ECO:0000259" key="4">
    <source>
        <dbReference type="Pfam" id="PF17802"/>
    </source>
</evidence>
<feature type="domain" description="SpaA-like prealbumin fold" evidence="4">
    <location>
        <begin position="628"/>
        <end position="732"/>
    </location>
</feature>
<dbReference type="Gene3D" id="2.60.40.1140">
    <property type="entry name" value="Collagen-binding surface protein Cna, B-type domain"/>
    <property type="match status" value="5"/>
</dbReference>
<evidence type="ECO:0008006" key="8">
    <source>
        <dbReference type="Google" id="ProtNLM"/>
    </source>
</evidence>